<dbReference type="EMBL" id="JALJOV010001405">
    <property type="protein sequence ID" value="KAK9848340.1"/>
    <property type="molecule type" value="Genomic_DNA"/>
</dbReference>
<comment type="caution">
    <text evidence="4">The sequence shown here is derived from an EMBL/GenBank/DDBJ whole genome shotgun (WGS) entry which is preliminary data.</text>
</comment>
<name>A0AAW1SN12_9CHLO</name>
<feature type="signal peptide" evidence="3">
    <location>
        <begin position="1"/>
        <end position="25"/>
    </location>
</feature>
<accession>A0AAW1SN12</accession>
<keyword evidence="2" id="KW-0472">Membrane</keyword>
<evidence type="ECO:0000313" key="5">
    <source>
        <dbReference type="Proteomes" id="UP001485043"/>
    </source>
</evidence>
<proteinExistence type="predicted"/>
<feature type="transmembrane region" description="Helical" evidence="2">
    <location>
        <begin position="398"/>
        <end position="423"/>
    </location>
</feature>
<keyword evidence="2" id="KW-0812">Transmembrane</keyword>
<dbReference type="Gene3D" id="2.60.120.200">
    <property type="match status" value="1"/>
</dbReference>
<evidence type="ECO:0000256" key="3">
    <source>
        <dbReference type="SAM" id="SignalP"/>
    </source>
</evidence>
<gene>
    <name evidence="4" type="ORF">WJX84_012289</name>
</gene>
<feature type="chain" id="PRO_5043418830" evidence="3">
    <location>
        <begin position="26"/>
        <end position="449"/>
    </location>
</feature>
<reference evidence="4 5" key="1">
    <citation type="journal article" date="2024" name="Nat. Commun.">
        <title>Phylogenomics reveals the evolutionary origins of lichenization in chlorophyte algae.</title>
        <authorList>
            <person name="Puginier C."/>
            <person name="Libourel C."/>
            <person name="Otte J."/>
            <person name="Skaloud P."/>
            <person name="Haon M."/>
            <person name="Grisel S."/>
            <person name="Petersen M."/>
            <person name="Berrin J.G."/>
            <person name="Delaux P.M."/>
            <person name="Dal Grande F."/>
            <person name="Keller J."/>
        </authorList>
    </citation>
    <scope>NUCLEOTIDE SEQUENCE [LARGE SCALE GENOMIC DNA]</scope>
    <source>
        <strain evidence="4 5">SAG 2523</strain>
    </source>
</reference>
<dbReference type="AlphaFoldDB" id="A0AAW1SN12"/>
<keyword evidence="3" id="KW-0732">Signal</keyword>
<feature type="region of interest" description="Disordered" evidence="1">
    <location>
        <begin position="342"/>
        <end position="393"/>
    </location>
</feature>
<organism evidence="4 5">
    <name type="scientific">Apatococcus fuscideae</name>
    <dbReference type="NCBI Taxonomy" id="2026836"/>
    <lineage>
        <taxon>Eukaryota</taxon>
        <taxon>Viridiplantae</taxon>
        <taxon>Chlorophyta</taxon>
        <taxon>core chlorophytes</taxon>
        <taxon>Trebouxiophyceae</taxon>
        <taxon>Chlorellales</taxon>
        <taxon>Chlorellaceae</taxon>
        <taxon>Apatococcus</taxon>
    </lineage>
</organism>
<feature type="compositionally biased region" description="Pro residues" evidence="1">
    <location>
        <begin position="358"/>
        <end position="368"/>
    </location>
</feature>
<evidence type="ECO:0000256" key="2">
    <source>
        <dbReference type="SAM" id="Phobius"/>
    </source>
</evidence>
<keyword evidence="2" id="KW-1133">Transmembrane helix</keyword>
<evidence type="ECO:0000313" key="4">
    <source>
        <dbReference type="EMBL" id="KAK9848340.1"/>
    </source>
</evidence>
<sequence length="449" mass="46944">MAARVLLRCCFVAVSFFSWSTQAQGGQQYQPVVGSIPAPVAFFPLTEGAGQYLASLDGKVQGALNSTGWKVDSIFGSVIDCQTGAYSSAVLNPVQYGEEVPTDSFFANLKLAGHIAGVCTAQAGILLPLDDASFPVPAAHFPLTNESLASWPLPTYAASSTAISWMQDASFGSVIDCAASQDSYLSIDGPTWGLGGPFAFNLWISQADKTGNDFQYVLSSRNPSDGPITDTSIFLPNQVHIYLPEDSHPGHGLVRSIVKDGNDILASATDYPDLTWLDSDGQIGSNSDRGTPITAGLADGKWHMITLTTLANGQQGYSLYVDGNLNATTRQPQAFWHVDGLQPAAPTIGPAPMSSPAAPSPPATPSPPSQSGNPAASSRHTEDSSQGKSKGLSGGATAGTVIGVLFGVTILFGSGLLGFRIWLTKKRAASNFSDITRELPAGSEKLEPS</sequence>
<evidence type="ECO:0000256" key="1">
    <source>
        <dbReference type="SAM" id="MobiDB-lite"/>
    </source>
</evidence>
<keyword evidence="5" id="KW-1185">Reference proteome</keyword>
<dbReference type="Proteomes" id="UP001485043">
    <property type="component" value="Unassembled WGS sequence"/>
</dbReference>
<protein>
    <submittedName>
        <fullName evidence="4">Uncharacterized protein</fullName>
    </submittedName>
</protein>